<dbReference type="Proteomes" id="UP001500280">
    <property type="component" value="Unassembled WGS sequence"/>
</dbReference>
<dbReference type="PANTHER" id="PTHR43000">
    <property type="entry name" value="DTDP-D-GLUCOSE 4,6-DEHYDRATASE-RELATED"/>
    <property type="match status" value="1"/>
</dbReference>
<proteinExistence type="inferred from homology"/>
<keyword evidence="4" id="KW-1185">Reference proteome</keyword>
<organism evidence="3 4">
    <name type="scientific">Kribbella yunnanensis</name>
    <dbReference type="NCBI Taxonomy" id="190194"/>
    <lineage>
        <taxon>Bacteria</taxon>
        <taxon>Bacillati</taxon>
        <taxon>Actinomycetota</taxon>
        <taxon>Actinomycetes</taxon>
        <taxon>Propionibacteriales</taxon>
        <taxon>Kribbellaceae</taxon>
        <taxon>Kribbella</taxon>
    </lineage>
</organism>
<feature type="domain" description="NAD-dependent epimerase/dehydratase" evidence="2">
    <location>
        <begin position="7"/>
        <end position="226"/>
    </location>
</feature>
<dbReference type="Pfam" id="PF01370">
    <property type="entry name" value="Epimerase"/>
    <property type="match status" value="1"/>
</dbReference>
<evidence type="ECO:0000259" key="2">
    <source>
        <dbReference type="Pfam" id="PF01370"/>
    </source>
</evidence>
<sequence>MSGSERVMVFGASGFLGGRICALLADRGVEYRGLSRNRGEPHLRCDLAAMHSYALETQIGLYKPTVVINAVGATSGDPADLVAANVTAVEALLGATRDSAGHARFVQLGASAEYGGGPHGASQSEGSALRPAGPYGLTKLAGSELAVRAQRNGADAVVLRIFDVLGPGAPVTTVTGRVIADLREQQQIHVGSLDVWRDFVDVRDVAEAVVAVALTDAKLPAVLNVGSGRATLARDVAGQLFELSGQPARIVDDPTQDGALGDPWQQADIGLIGERIGWSPKIALEQSLADSWAAPRAD</sequence>
<dbReference type="InterPro" id="IPR001509">
    <property type="entry name" value="Epimerase_deHydtase"/>
</dbReference>
<dbReference type="EMBL" id="BAAANF010000022">
    <property type="protein sequence ID" value="GAA1708641.1"/>
    <property type="molecule type" value="Genomic_DNA"/>
</dbReference>
<dbReference type="InterPro" id="IPR036291">
    <property type="entry name" value="NAD(P)-bd_dom_sf"/>
</dbReference>
<reference evidence="3 4" key="1">
    <citation type="journal article" date="2019" name="Int. J. Syst. Evol. Microbiol.">
        <title>The Global Catalogue of Microorganisms (GCM) 10K type strain sequencing project: providing services to taxonomists for standard genome sequencing and annotation.</title>
        <authorList>
            <consortium name="The Broad Institute Genomics Platform"/>
            <consortium name="The Broad Institute Genome Sequencing Center for Infectious Disease"/>
            <person name="Wu L."/>
            <person name="Ma J."/>
        </authorList>
    </citation>
    <scope>NUCLEOTIDE SEQUENCE [LARGE SCALE GENOMIC DNA]</scope>
    <source>
        <strain evidence="3 4">JCM 14307</strain>
    </source>
</reference>
<name>A0ABN2INM7_9ACTN</name>
<accession>A0ABN2INM7</accession>
<dbReference type="SUPFAM" id="SSF51735">
    <property type="entry name" value="NAD(P)-binding Rossmann-fold domains"/>
    <property type="match status" value="1"/>
</dbReference>
<evidence type="ECO:0000313" key="4">
    <source>
        <dbReference type="Proteomes" id="UP001500280"/>
    </source>
</evidence>
<comment type="similarity">
    <text evidence="1">Belongs to the NAD(P)-dependent epimerase/dehydratase family.</text>
</comment>
<dbReference type="Gene3D" id="3.90.25.10">
    <property type="entry name" value="UDP-galactose 4-epimerase, domain 1"/>
    <property type="match status" value="1"/>
</dbReference>
<evidence type="ECO:0000313" key="3">
    <source>
        <dbReference type="EMBL" id="GAA1708641.1"/>
    </source>
</evidence>
<dbReference type="Gene3D" id="3.40.50.720">
    <property type="entry name" value="NAD(P)-binding Rossmann-like Domain"/>
    <property type="match status" value="1"/>
</dbReference>
<protein>
    <submittedName>
        <fullName evidence="3">NAD-dependent epimerase/dehydratase family protein</fullName>
    </submittedName>
</protein>
<dbReference type="RefSeq" id="WP_344160704.1">
    <property type="nucleotide sequence ID" value="NZ_BAAANF010000022.1"/>
</dbReference>
<comment type="caution">
    <text evidence="3">The sequence shown here is derived from an EMBL/GenBank/DDBJ whole genome shotgun (WGS) entry which is preliminary data.</text>
</comment>
<evidence type="ECO:0000256" key="1">
    <source>
        <dbReference type="ARBA" id="ARBA00007637"/>
    </source>
</evidence>
<gene>
    <name evidence="3" type="ORF">GCM10009745_65630</name>
</gene>